<dbReference type="KEGG" id="awe:JG540_02175"/>
<feature type="chain" id="PRO_5038576721" evidence="4">
    <location>
        <begin position="22"/>
        <end position="2004"/>
    </location>
</feature>
<organism evidence="6 7">
    <name type="scientific">Actinomyces weissii</name>
    <dbReference type="NCBI Taxonomy" id="675090"/>
    <lineage>
        <taxon>Bacteria</taxon>
        <taxon>Bacillati</taxon>
        <taxon>Actinomycetota</taxon>
        <taxon>Actinomycetes</taxon>
        <taxon>Actinomycetales</taxon>
        <taxon>Actinomycetaceae</taxon>
        <taxon>Actinomyces</taxon>
    </lineage>
</organism>
<feature type="region of interest" description="Disordered" evidence="3">
    <location>
        <begin position="359"/>
        <end position="399"/>
    </location>
</feature>
<proteinExistence type="predicted"/>
<feature type="domain" description="Fibronectin type-III" evidence="5">
    <location>
        <begin position="1538"/>
        <end position="1631"/>
    </location>
</feature>
<keyword evidence="1" id="KW-0326">Glycosidase</keyword>
<dbReference type="GO" id="GO:0016798">
    <property type="term" value="F:hydrolase activity, acting on glycosyl bonds"/>
    <property type="evidence" value="ECO:0007669"/>
    <property type="project" value="UniProtKB-KW"/>
</dbReference>
<keyword evidence="7" id="KW-1185">Reference proteome</keyword>
<dbReference type="NCBIfam" id="NF012211">
    <property type="entry name" value="tand_rpt_95"/>
    <property type="match status" value="1"/>
</dbReference>
<dbReference type="SMART" id="SM00060">
    <property type="entry name" value="FN3"/>
    <property type="match status" value="3"/>
</dbReference>
<dbReference type="InterPro" id="IPR013783">
    <property type="entry name" value="Ig-like_fold"/>
</dbReference>
<feature type="domain" description="Fibronectin type-III" evidence="5">
    <location>
        <begin position="1451"/>
        <end position="1536"/>
    </location>
</feature>
<dbReference type="InterPro" id="IPR036116">
    <property type="entry name" value="FN3_sf"/>
</dbReference>
<dbReference type="Pfam" id="PF00041">
    <property type="entry name" value="fn3"/>
    <property type="match status" value="2"/>
</dbReference>
<evidence type="ECO:0000259" key="5">
    <source>
        <dbReference type="PROSITE" id="PS50853"/>
    </source>
</evidence>
<gene>
    <name evidence="6" type="ORF">JG540_02175</name>
</gene>
<accession>A0A7T7S2Q9</accession>
<sequence>MPYLTLRRAAAGMISALSAGAVALALWHPGVVTREVELHDGGVWVTNQNLRTIGHLNYPAHVIDGGLRAASGKFDVSQEASTVFVSDQEDGSYTQVDVAKNVLLAPVQEAASMQLGGNRVGVADPASGSVWVLPAEQQNSFDPAATEPVLQEEKGALLAMGVDGSAHVVSLDTGRMTTIKQAGALQDTFTTALPSLGEQAELQVSAVGDQTVVLDRTSGTLVRGDGSKVQLSGSELQLQQPGPAADEVLVASAEALLRVAADGQVTTVPKRSAGGRPTRPVRLRSCVYSAWSGQGGYLRDCPGEVDDRNEDREDLNRATSAVFRVNRTAIVLNNTEDGGVWLPDENMLKVDNWDQINSELKQDDQKQDDTTRTDQEAPSERREQNTPPDAVDDEFGVRPGRSVSLPVIVNDTDPDGDVLVATPTTQPAWAEVVQVRDGAALQARVRPEATGTSTFTYELSDGGASDTASVTLSVHPWEVNEGPRQLRVSSLILGQGARGTVNVSGDWIDPDGDPAYLESVAFPAGLDVGWRADGTVTVRDLGQGTGVHELTVTYSDGSKTSEGLLRVDVRGAENIAPVANGDHLVVSQGQTAQLDPRLNDTDPNGDSLRVASVSPAPAGLAVALDPDLSIISVTGQTVGTYYLEYNVTDGPAATTGFIRVDVVAQEEGSLPVAQDDVTTLPAGGQALVDVLANDTDPSGGVLVVQSVKVPDGSPLVVALLDHHVLRVTAPSGLTSTQQVSYTVANGAGSVEGQVLVIPAPAVSATEPPVLADDTLVVRVGDVGSVRVLDNDRSPSGLHLSVDDKLQHTLDPATASPFVSDGVVRVRAGDKPGSGTLVYTVHDSAGNIASAQVAVSVVALDEASNTAPHPKDVTGWAVAGQSVRIPVPLTGIDSEGDSVTLVGVASSPRLGTVELEPGGFRYTAGAKSAGTDVFSYTVKDRLGKTATATARVGVAPAATTNQRPVAVPDQVNVRPGKRVSVPVLANDVDPDGDELETVPEMLSATDPSVVVEAKGNSVSLTTPEVEGTFTVQYGITDTRSEPVTGLLTVVVSASAPLLAPVARDDSVAVADAAQAISVEVDVTANDSDPDGDVDADQVTSSDEGVKVSGGTLTVPVRDTAYYVLYTLTDPDGLSSSAVVHVPGSQVSAPEVDTTRTGSLQVKAGESVTIPVNDYVLTRAGHKVQITDAAKVSASLGWDGSSLVKDPTTLVFGAAADYSGPSSVTFEVTDGQDLNDSDGRVATLTLPITVLPAGNQPPTLTPTQVEVAAGDEPVSVDLSKWVTDLDGEDPTSMTYSVEPSLLGASASLSGHTLSVSAEASTAQGPAGQLSITVKDTAGATAIGTAQVQVVASTRERIQVSPVSVTTNAGQAVSVDLGQYASNPFPDTPLHVVGTPVSSDSGTVSVSGTTLSITPPAGTNGTSTVSFRLGDKTNDPAREVEGTVQVTVKDKPAAPTGVTASSAAASTATVSWTAGSANGDPISGFTVFDETQGDSKSCGQVTTCLIEGRRNGVDHTFHVVATNGVGDSPASASATTNIDVVPAAVAALTGTPGDQQATFTWAAPENEGSAISSYTVYLSGPDGVTEKQVTDTSANFTGLRNGAAYTATVTATNKKGSSKVSPASKSVTPYGRPGAVGSLTARAASLGTGGNSDRVNVSWSAADGNGRDIVYYTISWPGGSKRVEAATSTTLESVSTSTSQVVFRITATNDAAAPEAHTSVETSTSTWVVGLPPSPSGSGLEATGQGASIRLQAAAREGNGWSASDLSVQWSVDGSSWQGLSDLSGNGLAVGSAASVSVRACGTKTGSDVCSQPTVVGSVTPFQPPTSPGVSCSPAGVGQVSCSWSGAKNGGIPATLEIDANGSHERIALQESGQRSFNVGEGGTGRLCVNAVRDGHAGAPNGNQCASAVAPSYSRGFGTFQGAQGTCTYGPCNGTRSWRVGVSLSGWPPSSSVTCSGPWAGHQMTTTVTVDGAGNYHGQPRWHGHWEGTLMSNDRNDFSNPPWFTCR</sequence>
<evidence type="ECO:0000256" key="3">
    <source>
        <dbReference type="SAM" id="MobiDB-lite"/>
    </source>
</evidence>
<evidence type="ECO:0000313" key="7">
    <source>
        <dbReference type="Proteomes" id="UP000595895"/>
    </source>
</evidence>
<evidence type="ECO:0000256" key="1">
    <source>
        <dbReference type="ARBA" id="ARBA00023295"/>
    </source>
</evidence>
<dbReference type="Pfam" id="PF17963">
    <property type="entry name" value="Big_9"/>
    <property type="match status" value="6"/>
</dbReference>
<dbReference type="Gene3D" id="2.60.40.3440">
    <property type="match status" value="1"/>
</dbReference>
<dbReference type="SUPFAM" id="SSF49265">
    <property type="entry name" value="Fibronectin type III"/>
    <property type="match status" value="2"/>
</dbReference>
<dbReference type="InterPro" id="IPR003961">
    <property type="entry name" value="FN3_dom"/>
</dbReference>
<dbReference type="RefSeq" id="WP_200276609.1">
    <property type="nucleotide sequence ID" value="NZ_CP066802.1"/>
</dbReference>
<dbReference type="GO" id="GO:0000272">
    <property type="term" value="P:polysaccharide catabolic process"/>
    <property type="evidence" value="ECO:0007669"/>
    <property type="project" value="UniProtKB-KW"/>
</dbReference>
<feature type="signal peptide" evidence="4">
    <location>
        <begin position="1"/>
        <end position="21"/>
    </location>
</feature>
<keyword evidence="2" id="KW-0119">Carbohydrate metabolism</keyword>
<feature type="region of interest" description="Disordered" evidence="3">
    <location>
        <begin position="1082"/>
        <end position="1105"/>
    </location>
</feature>
<dbReference type="PROSITE" id="PS50853">
    <property type="entry name" value="FN3"/>
    <property type="match status" value="2"/>
</dbReference>
<feature type="compositionally biased region" description="Basic and acidic residues" evidence="3">
    <location>
        <begin position="360"/>
        <end position="384"/>
    </location>
</feature>
<evidence type="ECO:0000256" key="4">
    <source>
        <dbReference type="SAM" id="SignalP"/>
    </source>
</evidence>
<keyword evidence="1" id="KW-0378">Hydrolase</keyword>
<protein>
    <submittedName>
        <fullName evidence="6">Tandem-95 repeat protein</fullName>
    </submittedName>
</protein>
<keyword evidence="4" id="KW-0732">Signal</keyword>
<dbReference type="Proteomes" id="UP000595895">
    <property type="component" value="Chromosome"/>
</dbReference>
<keyword evidence="2" id="KW-0624">Polysaccharide degradation</keyword>
<evidence type="ECO:0000313" key="6">
    <source>
        <dbReference type="EMBL" id="QQM67709.1"/>
    </source>
</evidence>
<reference evidence="6 7" key="1">
    <citation type="submission" date="2020-12" db="EMBL/GenBank/DDBJ databases">
        <authorList>
            <person name="Zhou J."/>
        </authorList>
    </citation>
    <scope>NUCLEOTIDE SEQUENCE [LARGE SCALE GENOMIC DNA]</scope>
    <source>
        <strain evidence="6 7">CCUG 61299</strain>
    </source>
</reference>
<feature type="compositionally biased region" description="Polar residues" evidence="3">
    <location>
        <begin position="1414"/>
        <end position="1423"/>
    </location>
</feature>
<name>A0A7T7S2Q9_9ACTO</name>
<feature type="region of interest" description="Disordered" evidence="3">
    <location>
        <begin position="1405"/>
        <end position="1432"/>
    </location>
</feature>
<dbReference type="CDD" id="cd00063">
    <property type="entry name" value="FN3"/>
    <property type="match status" value="2"/>
</dbReference>
<evidence type="ECO:0000256" key="2">
    <source>
        <dbReference type="ARBA" id="ARBA00023326"/>
    </source>
</evidence>
<dbReference type="EMBL" id="CP066802">
    <property type="protein sequence ID" value="QQM67709.1"/>
    <property type="molecule type" value="Genomic_DNA"/>
</dbReference>
<dbReference type="Gene3D" id="2.60.40.10">
    <property type="entry name" value="Immunoglobulins"/>
    <property type="match status" value="2"/>
</dbReference>